<evidence type="ECO:0000313" key="6">
    <source>
        <dbReference type="EMBL" id="SFS34343.1"/>
    </source>
</evidence>
<sequence>MTKEEENQSNKKSKSSVDKEKNRFSSRQGEEKQASVEQAGSEEEAFKESPSKQEEKPAARVSPQVNSANPSELKRKAAAAAKEAASSKVKAGAARKRPVVKPVAEPLEPSPKQPLLDTFLHRVKEELGEEVVLEGFINRLNGHLPTMIIPASHWREVAYFLRDEKDFAFDYVQNFSGVDYETHMEVVLHLYSLANQNRLCIRVKTERESPDVPSVVEVWPATNWHERETYDLLGIQFSDHPNLCRILMPDDWVGYPLRKDYQPYDQEI</sequence>
<name>A0A1I6P2F4_9BACL</name>
<keyword evidence="3" id="KW-0874">Quinone</keyword>
<dbReference type="HAMAP" id="MF_01357">
    <property type="entry name" value="NDH1_NuoC"/>
    <property type="match status" value="1"/>
</dbReference>
<dbReference type="Proteomes" id="UP000198660">
    <property type="component" value="Unassembled WGS sequence"/>
</dbReference>
<comment type="subunit">
    <text evidence="3">NDH-1 is composed of 14 different subunits. Subunits NuoB, C, D, E, F, and G constitute the peripheral sector of the complex.</text>
</comment>
<dbReference type="Gene3D" id="3.30.460.80">
    <property type="entry name" value="NADH:ubiquinone oxidoreductase, 30kDa subunit"/>
    <property type="match status" value="1"/>
</dbReference>
<evidence type="ECO:0000256" key="3">
    <source>
        <dbReference type="HAMAP-Rule" id="MF_01357"/>
    </source>
</evidence>
<feature type="region of interest" description="Disordered" evidence="4">
    <location>
        <begin position="1"/>
        <end position="107"/>
    </location>
</feature>
<dbReference type="EC" id="7.1.1.-" evidence="3"/>
<evidence type="ECO:0000256" key="1">
    <source>
        <dbReference type="ARBA" id="ARBA00007569"/>
    </source>
</evidence>
<dbReference type="InterPro" id="IPR001268">
    <property type="entry name" value="NADH_UbQ_OxRdtase_30kDa_su"/>
</dbReference>
<dbReference type="GO" id="GO:0005886">
    <property type="term" value="C:plasma membrane"/>
    <property type="evidence" value="ECO:0007669"/>
    <property type="project" value="UniProtKB-SubCell"/>
</dbReference>
<comment type="similarity">
    <text evidence="1 3">Belongs to the complex I 30 kDa subunit family.</text>
</comment>
<dbReference type="GO" id="GO:0050136">
    <property type="term" value="F:NADH dehydrogenase (quinone) (non-electrogenic) activity"/>
    <property type="evidence" value="ECO:0007669"/>
    <property type="project" value="UniProtKB-UniRule"/>
</dbReference>
<accession>A0A1I6P2F4</accession>
<dbReference type="Pfam" id="PF00329">
    <property type="entry name" value="Complex1_30kDa"/>
    <property type="match status" value="1"/>
</dbReference>
<feature type="compositionally biased region" description="Basic and acidic residues" evidence="4">
    <location>
        <begin position="1"/>
        <end position="34"/>
    </location>
</feature>
<reference evidence="7" key="1">
    <citation type="submission" date="2016-10" db="EMBL/GenBank/DDBJ databases">
        <authorList>
            <person name="Varghese N."/>
            <person name="Submissions S."/>
        </authorList>
    </citation>
    <scope>NUCLEOTIDE SEQUENCE [LARGE SCALE GENOMIC DNA]</scope>
    <source>
        <strain evidence="7">DSM 45789</strain>
    </source>
</reference>
<dbReference type="NCBIfam" id="TIGR01961">
    <property type="entry name" value="NuoC_fam"/>
    <property type="match status" value="1"/>
</dbReference>
<feature type="compositionally biased region" description="Low complexity" evidence="4">
    <location>
        <begin position="78"/>
        <end position="92"/>
    </location>
</feature>
<organism evidence="6 7">
    <name type="scientific">Marininema halotolerans</name>
    <dbReference type="NCBI Taxonomy" id="1155944"/>
    <lineage>
        <taxon>Bacteria</taxon>
        <taxon>Bacillati</taxon>
        <taxon>Bacillota</taxon>
        <taxon>Bacilli</taxon>
        <taxon>Bacillales</taxon>
        <taxon>Thermoactinomycetaceae</taxon>
        <taxon>Marininema</taxon>
    </lineage>
</organism>
<proteinExistence type="inferred from homology"/>
<dbReference type="GO" id="GO:0008137">
    <property type="term" value="F:NADH dehydrogenase (ubiquinone) activity"/>
    <property type="evidence" value="ECO:0007669"/>
    <property type="project" value="InterPro"/>
</dbReference>
<keyword evidence="3" id="KW-0472">Membrane</keyword>
<dbReference type="SUPFAM" id="SSF143243">
    <property type="entry name" value="Nqo5-like"/>
    <property type="match status" value="1"/>
</dbReference>
<gene>
    <name evidence="3" type="primary">nuoC</name>
    <name evidence="6" type="ORF">SAMN05444972_101315</name>
</gene>
<dbReference type="PANTHER" id="PTHR10884:SF14">
    <property type="entry name" value="NADH DEHYDROGENASE [UBIQUINONE] IRON-SULFUR PROTEIN 3, MITOCHONDRIAL"/>
    <property type="match status" value="1"/>
</dbReference>
<keyword evidence="3" id="KW-0520">NAD</keyword>
<evidence type="ECO:0000256" key="4">
    <source>
        <dbReference type="SAM" id="MobiDB-lite"/>
    </source>
</evidence>
<evidence type="ECO:0000313" key="7">
    <source>
        <dbReference type="Proteomes" id="UP000198660"/>
    </source>
</evidence>
<dbReference type="PANTHER" id="PTHR10884">
    <property type="entry name" value="NADH DEHYDROGENASE UBIQUINONE IRON-SULFUR PROTEIN 3"/>
    <property type="match status" value="1"/>
</dbReference>
<comment type="subcellular location">
    <subcellularLocation>
        <location evidence="3">Cell membrane</location>
        <topology evidence="3">Peripheral membrane protein</topology>
        <orientation evidence="3">Cytoplasmic side</orientation>
    </subcellularLocation>
</comment>
<feature type="domain" description="NADH:ubiquinone oxidoreductase 30kDa subunit" evidence="5">
    <location>
        <begin position="149"/>
        <end position="264"/>
    </location>
</feature>
<comment type="function">
    <text evidence="3">NDH-1 shuttles electrons from NADH, via FMN and iron-sulfur (Fe-S) centers, to quinones in the respiratory chain. The immediate electron acceptor for the enzyme in this species is believed to be a menaquinone. Couples the redox reaction to proton translocation (for every two electrons transferred, four hydrogen ions are translocated across the cytoplasmic membrane), and thus conserves the redox energy in a proton gradient.</text>
</comment>
<keyword evidence="3" id="KW-1003">Cell membrane</keyword>
<dbReference type="GO" id="GO:0048038">
    <property type="term" value="F:quinone binding"/>
    <property type="evidence" value="ECO:0007669"/>
    <property type="project" value="UniProtKB-KW"/>
</dbReference>
<keyword evidence="2 3" id="KW-0813">Transport</keyword>
<evidence type="ECO:0000259" key="5">
    <source>
        <dbReference type="Pfam" id="PF00329"/>
    </source>
</evidence>
<dbReference type="OrthoDB" id="9803286at2"/>
<dbReference type="InterPro" id="IPR037232">
    <property type="entry name" value="NADH_quin_OxRdtase_su_C/D-like"/>
</dbReference>
<dbReference type="InterPro" id="IPR010218">
    <property type="entry name" value="NADH_DH_suC"/>
</dbReference>
<feature type="compositionally biased region" description="Basic and acidic residues" evidence="4">
    <location>
        <begin position="44"/>
        <end position="58"/>
    </location>
</feature>
<keyword evidence="7" id="KW-1185">Reference proteome</keyword>
<protein>
    <recommendedName>
        <fullName evidence="3">NADH-quinone oxidoreductase subunit C</fullName>
        <ecNumber evidence="3">7.1.1.-</ecNumber>
    </recommendedName>
    <alternativeName>
        <fullName evidence="3">NADH dehydrogenase I subunit C</fullName>
    </alternativeName>
    <alternativeName>
        <fullName evidence="3">NDH-1 subunit C</fullName>
    </alternativeName>
</protein>
<dbReference type="RefSeq" id="WP_091832799.1">
    <property type="nucleotide sequence ID" value="NZ_FPAA01000001.1"/>
</dbReference>
<dbReference type="EMBL" id="FPAA01000001">
    <property type="protein sequence ID" value="SFS34343.1"/>
    <property type="molecule type" value="Genomic_DNA"/>
</dbReference>
<keyword evidence="3" id="KW-1278">Translocase</keyword>
<comment type="catalytic activity">
    <reaction evidence="3">
        <text>a quinone + NADH + 5 H(+)(in) = a quinol + NAD(+) + 4 H(+)(out)</text>
        <dbReference type="Rhea" id="RHEA:57888"/>
        <dbReference type="ChEBI" id="CHEBI:15378"/>
        <dbReference type="ChEBI" id="CHEBI:24646"/>
        <dbReference type="ChEBI" id="CHEBI:57540"/>
        <dbReference type="ChEBI" id="CHEBI:57945"/>
        <dbReference type="ChEBI" id="CHEBI:132124"/>
    </reaction>
</comment>
<evidence type="ECO:0000256" key="2">
    <source>
        <dbReference type="ARBA" id="ARBA00022448"/>
    </source>
</evidence>
<dbReference type="AlphaFoldDB" id="A0A1I6P2F4"/>